<dbReference type="AlphaFoldDB" id="A0A0K2UQ06"/>
<protein>
    <submittedName>
        <fullName evidence="2">Uncharacterized protein</fullName>
    </submittedName>
</protein>
<feature type="compositionally biased region" description="Basic residues" evidence="1">
    <location>
        <begin position="1"/>
        <end position="17"/>
    </location>
</feature>
<dbReference type="InterPro" id="IPR028022">
    <property type="entry name" value="DUF4600"/>
</dbReference>
<feature type="compositionally biased region" description="Low complexity" evidence="1">
    <location>
        <begin position="261"/>
        <end position="273"/>
    </location>
</feature>
<name>A0A0K2UQ06_LEPSM</name>
<feature type="region of interest" description="Disordered" evidence="1">
    <location>
        <begin position="1"/>
        <end position="53"/>
    </location>
</feature>
<dbReference type="RefSeq" id="XP_040569312.1">
    <property type="nucleotide sequence ID" value="XM_040713378.2"/>
</dbReference>
<organism evidence="2">
    <name type="scientific">Lepeophtheirus salmonis</name>
    <name type="common">Salmon louse</name>
    <name type="synonym">Caligus salmonis</name>
    <dbReference type="NCBI Taxonomy" id="72036"/>
    <lineage>
        <taxon>Eukaryota</taxon>
        <taxon>Metazoa</taxon>
        <taxon>Ecdysozoa</taxon>
        <taxon>Arthropoda</taxon>
        <taxon>Crustacea</taxon>
        <taxon>Multicrustacea</taxon>
        <taxon>Hexanauplia</taxon>
        <taxon>Copepoda</taxon>
        <taxon>Siphonostomatoida</taxon>
        <taxon>Caligidae</taxon>
        <taxon>Lepeophtheirus</taxon>
    </lineage>
</organism>
<reference evidence="2" key="1">
    <citation type="submission" date="2014-05" db="EMBL/GenBank/DDBJ databases">
        <authorList>
            <person name="Chronopoulou M."/>
        </authorList>
    </citation>
    <scope>NUCLEOTIDE SEQUENCE</scope>
    <source>
        <tissue evidence="2">Whole organism</tissue>
    </source>
</reference>
<feature type="compositionally biased region" description="Basic and acidic residues" evidence="1">
    <location>
        <begin position="25"/>
        <end position="47"/>
    </location>
</feature>
<dbReference type="OrthoDB" id="6615663at2759"/>
<accession>A0A0K2UQ06</accession>
<evidence type="ECO:0000313" key="2">
    <source>
        <dbReference type="EMBL" id="CDW40333.1"/>
    </source>
</evidence>
<dbReference type="GeneID" id="121118791"/>
<dbReference type="PANTHER" id="PTHR28671:SF3">
    <property type="entry name" value="COILED-COIL DOMAIN-CONTAINING PROTEIN 169"/>
    <property type="match status" value="1"/>
</dbReference>
<feature type="compositionally biased region" description="Basic and acidic residues" evidence="1">
    <location>
        <begin position="336"/>
        <end position="354"/>
    </location>
</feature>
<dbReference type="KEGG" id="lsm:121118791"/>
<feature type="region of interest" description="Disordered" evidence="1">
    <location>
        <begin position="259"/>
        <end position="281"/>
    </location>
</feature>
<dbReference type="EMBL" id="HACA01022972">
    <property type="protein sequence ID" value="CDW40333.1"/>
    <property type="molecule type" value="Transcribed_RNA"/>
</dbReference>
<sequence length="354" mass="40185">MIRKKKSGGSSNRKKNSSRTPSPTKEPKEPSIEDLKKEIEMEQKAKNTLEWSNQELERSVTAMERNVLQLEGGNLSIDDSEEKQKYENQKHLNVQLQEQKKWLEHELEQIKIKIQNDKLHPLPNSFALDWDTLSETELKRLVMELEKTKNDIISDLREVEWKMDKEGRDFHHYDDFVQSYFAEIKNLNRTIDTLIQKGLLPADYHWKNGSTITTAIGEQMIKTKAPGNRKVSSNALSPPLGKRRISAYEQAQKAKLIDFNSSAESSARNSARTRSMDPKLGPIRKTATVRNLPKINGGASGVLSNLTVNLNSALSTLSEKDPPLPSVGSQKRHSATKKDLDTVTESLKEDLEDN</sequence>
<evidence type="ECO:0000256" key="1">
    <source>
        <dbReference type="SAM" id="MobiDB-lite"/>
    </source>
</evidence>
<feature type="region of interest" description="Disordered" evidence="1">
    <location>
        <begin position="316"/>
        <end position="354"/>
    </location>
</feature>
<dbReference type="Pfam" id="PF15372">
    <property type="entry name" value="DUF4600"/>
    <property type="match status" value="1"/>
</dbReference>
<dbReference type="PANTHER" id="PTHR28671">
    <property type="entry name" value="COILED-COIL DOMAIN-CONTAINING PROTEIN 169"/>
    <property type="match status" value="1"/>
</dbReference>
<proteinExistence type="predicted"/>